<dbReference type="InterPro" id="IPR001680">
    <property type="entry name" value="WD40_rpt"/>
</dbReference>
<dbReference type="GO" id="GO:0034271">
    <property type="term" value="C:phosphatidylinositol 3-kinase complex, class III, type I"/>
    <property type="evidence" value="ECO:0007669"/>
    <property type="project" value="TreeGrafter"/>
</dbReference>
<evidence type="ECO:0000256" key="8">
    <source>
        <dbReference type="ARBA" id="ARBA00022840"/>
    </source>
</evidence>
<dbReference type="GO" id="GO:0016236">
    <property type="term" value="P:macroautophagy"/>
    <property type="evidence" value="ECO:0007669"/>
    <property type="project" value="InterPro"/>
</dbReference>
<dbReference type="Pfam" id="PF00069">
    <property type="entry name" value="Pkinase"/>
    <property type="match status" value="1"/>
</dbReference>
<dbReference type="Pfam" id="PF00400">
    <property type="entry name" value="WD40"/>
    <property type="match status" value="1"/>
</dbReference>
<dbReference type="OrthoDB" id="242910at2759"/>
<evidence type="ECO:0000313" key="14">
    <source>
        <dbReference type="Proteomes" id="UP000701801"/>
    </source>
</evidence>
<name>A0A9N9PQ13_9HELO</name>
<feature type="repeat" description="WD" evidence="10">
    <location>
        <begin position="1446"/>
        <end position="1469"/>
    </location>
</feature>
<dbReference type="InterPro" id="IPR045162">
    <property type="entry name" value="Vps15-like"/>
</dbReference>
<keyword evidence="5" id="KW-0677">Repeat</keyword>
<dbReference type="Gene3D" id="1.10.510.10">
    <property type="entry name" value="Transferase(Phosphotransferase) domain 1"/>
    <property type="match status" value="1"/>
</dbReference>
<dbReference type="EMBL" id="CAJVRM010000002">
    <property type="protein sequence ID" value="CAG8970798.1"/>
    <property type="molecule type" value="Genomic_DNA"/>
</dbReference>
<dbReference type="SUPFAM" id="SSF48371">
    <property type="entry name" value="ARM repeat"/>
    <property type="match status" value="1"/>
</dbReference>
<gene>
    <name evidence="13" type="ORF">HYALB_00001585</name>
</gene>
<dbReference type="GO" id="GO:0006623">
    <property type="term" value="P:protein targeting to vacuole"/>
    <property type="evidence" value="ECO:0007669"/>
    <property type="project" value="TreeGrafter"/>
</dbReference>
<dbReference type="InterPro" id="IPR015943">
    <property type="entry name" value="WD40/YVTN_repeat-like_dom_sf"/>
</dbReference>
<feature type="region of interest" description="Disordered" evidence="11">
    <location>
        <begin position="1004"/>
        <end position="1031"/>
    </location>
</feature>
<feature type="region of interest" description="Disordered" evidence="11">
    <location>
        <begin position="884"/>
        <end position="906"/>
    </location>
</feature>
<dbReference type="FunFam" id="1.10.510.10:FF:000497">
    <property type="entry name" value="Phosphoinositide 3-kinase regulatory subunit"/>
    <property type="match status" value="1"/>
</dbReference>
<evidence type="ECO:0000256" key="1">
    <source>
        <dbReference type="ARBA" id="ARBA00012513"/>
    </source>
</evidence>
<evidence type="ECO:0000256" key="10">
    <source>
        <dbReference type="PROSITE-ProRule" id="PRU00221"/>
    </source>
</evidence>
<dbReference type="SMART" id="SM00220">
    <property type="entry name" value="S_TKc"/>
    <property type="match status" value="1"/>
</dbReference>
<feature type="domain" description="Protein kinase" evidence="12">
    <location>
        <begin position="25"/>
        <end position="310"/>
    </location>
</feature>
<dbReference type="PROSITE" id="PS50077">
    <property type="entry name" value="HEAT_REPEAT"/>
    <property type="match status" value="1"/>
</dbReference>
<dbReference type="Proteomes" id="UP000701801">
    <property type="component" value="Unassembled WGS sequence"/>
</dbReference>
<dbReference type="Pfam" id="PF22956">
    <property type="entry name" value="VPS15-like_hel"/>
    <property type="match status" value="1"/>
</dbReference>
<dbReference type="InterPro" id="IPR021133">
    <property type="entry name" value="HEAT_type_2"/>
</dbReference>
<evidence type="ECO:0000256" key="3">
    <source>
        <dbReference type="ARBA" id="ARBA00022574"/>
    </source>
</evidence>
<feature type="repeat" description="WD" evidence="10">
    <location>
        <begin position="1135"/>
        <end position="1176"/>
    </location>
</feature>
<keyword evidence="2" id="KW-0723">Serine/threonine-protein kinase</keyword>
<dbReference type="PROSITE" id="PS00108">
    <property type="entry name" value="PROTEIN_KINASE_ST"/>
    <property type="match status" value="1"/>
</dbReference>
<dbReference type="PROSITE" id="PS50082">
    <property type="entry name" value="WD_REPEATS_2"/>
    <property type="match status" value="2"/>
</dbReference>
<evidence type="ECO:0000256" key="7">
    <source>
        <dbReference type="ARBA" id="ARBA00022777"/>
    </source>
</evidence>
<dbReference type="SMART" id="SM00320">
    <property type="entry name" value="WD40"/>
    <property type="match status" value="6"/>
</dbReference>
<evidence type="ECO:0000313" key="13">
    <source>
        <dbReference type="EMBL" id="CAG8970798.1"/>
    </source>
</evidence>
<dbReference type="GO" id="GO:0071561">
    <property type="term" value="C:nucleus-vacuole junction"/>
    <property type="evidence" value="ECO:0007669"/>
    <property type="project" value="TreeGrafter"/>
</dbReference>
<keyword evidence="8" id="KW-0067">ATP-binding</keyword>
<dbReference type="PROSITE" id="PS50294">
    <property type="entry name" value="WD_REPEATS_REGION"/>
    <property type="match status" value="1"/>
</dbReference>
<sequence>MGQGFSLTALAAGSAGIDVQDLNDLVYEKSMGNARFMKSIRARHRDGVVLVKVMVKPYQMRLEKYRNRIIQERKALADVPNALAYQRIVETETNGYLVRQFLHSSLYDRISTRPFLEDIEKKWISFQLLCALRDCHMRDVFHGDIKTENILVTSWNWVYLSDFSSSFKPTFMPSDNPAEYHYFFATSMKRGPQTQPCYTAPERFVASGEVANPEADVNWAMDIFSAGCVMAELFLEGAVLTLEGLFKYQRGDVDFVMTQLSRIADKEVRAMITHMIQVDPEKRYSADEYLDFYKNKVFPEYFYSFLHQYMGLVTDPSSGRNPISGATANLGEPDERIDRVYYDFDKISYALGYEPEILEKQKPPSSGNGLALFPLHLNIPNNERQLTSFTGKKPAEDGTPIFLSLVTSSLRNTARATAKIRGCDLLLAFAARMTDEAKLDRILPHLVLLLNDESDMVKIAAIRSTTQLLALVNVVSPLNSEILINYILPRMKRFLPEAKENPQPLVRATYAACLGSLATTASRYLDMMATLRADGSLPSAEMETEDAISGEPVFEGSFDNTRALLILEFEMHTKSLITDPDTAVKRAFLGSVPELCMFFGTADSNDIILTHLNTYLNDRNWTLKCAFFETIVGVATFLGGTSLEEFMLPLMVQALTDPEEFVVQSVLQSFASMAELGLFSRSKTWELVDVVARFTMHPNIWIREAAARFIYAATKFLSVADNQCIILPLIRPYLKTSINEFSELDILDNLKKPFTRPLLDLSINWALKVDRGIFWKQVHKLRTFTFDSAGKIPTTFGKDLGQHALQKIPKNEEDEQWLSKLRNMGMGPEDEIKLVCLREYIWRIAVSKPRESSPSHPSYLNNIISLHSNFGITPQTVMFDEKAREEEIGQQDARLSSESNRPHTIKDALLDASMTIDDPIAIRRRSAFNSHQARLSAGMRSPMISNGHDSGSPTTASSHTSPLDPGSSSATPGSRKVSNASTAQNGKSDDEVTLASFNSREHHHVIKHRGSAMNLIGAKGGSKSSPETGTTSATVFGKVEGPFSNAVAGPSSALAKDFEVQASDEIKYRGAHTYTGNDPSILKMLETMYMENYPIDVAAFGPMITSSSRPKNIRRSTTLPVSQPWKPEGILVATFSEHNGAINHIAIAPDHVFFLTGGDDGCVKVWDTARLERNITHRSRQTHKHAAGTRITALCFVENAYSFISCASDGTINVVKVDCILNSNSMRYSKLRLLRQYQLPKDEMAVWATHFKAETSSTLIIATNLSRIIAIDLRAMNVLYILENPVHHGAPTCFVVDKKRQWLLLGTSHGILDLWDLRFKLRLKAWGIGNRDDASIPYTPIYRMSIHPTKGRGKWVCVAGGSGDGEVTVWDIEKTQCREVYRTVGSRHSPRAYEPWVVDEDRPEGMLGRFAKALEPKGGSTSDRGVRAMITGTDNHDGSRDSKYGFIITGGSDKKLRFWDINRVENSMVVSGLEAEEKTPTFLSAHPTASLILNTESAGRPNPTAPNAGAGSRASISSKSTAVKPPRSTVISLQQQQLLKSHLDSILDVALLESPYGMLISVDRSGVVFVFQ</sequence>
<dbReference type="CDD" id="cd13980">
    <property type="entry name" value="STKc_Vps15"/>
    <property type="match status" value="1"/>
</dbReference>
<dbReference type="Gene3D" id="1.25.10.10">
    <property type="entry name" value="Leucine-rich Repeat Variant"/>
    <property type="match status" value="2"/>
</dbReference>
<dbReference type="SUPFAM" id="SSF56112">
    <property type="entry name" value="Protein kinase-like (PK-like)"/>
    <property type="match status" value="1"/>
</dbReference>
<evidence type="ECO:0000256" key="4">
    <source>
        <dbReference type="ARBA" id="ARBA00022679"/>
    </source>
</evidence>
<dbReference type="GO" id="GO:0004674">
    <property type="term" value="F:protein serine/threonine kinase activity"/>
    <property type="evidence" value="ECO:0007669"/>
    <property type="project" value="UniProtKB-KW"/>
</dbReference>
<feature type="compositionally biased region" description="Polar residues" evidence="11">
    <location>
        <begin position="943"/>
        <end position="986"/>
    </location>
</feature>
<dbReference type="InterPro" id="IPR055231">
    <property type="entry name" value="2AA_helical"/>
</dbReference>
<feature type="region of interest" description="Disordered" evidence="11">
    <location>
        <begin position="1495"/>
        <end position="1527"/>
    </location>
</feature>
<dbReference type="InterPro" id="IPR008271">
    <property type="entry name" value="Ser/Thr_kinase_AS"/>
</dbReference>
<reference evidence="13" key="1">
    <citation type="submission" date="2021-07" db="EMBL/GenBank/DDBJ databases">
        <authorList>
            <person name="Durling M."/>
        </authorList>
    </citation>
    <scope>NUCLEOTIDE SEQUENCE</scope>
</reference>
<evidence type="ECO:0000256" key="9">
    <source>
        <dbReference type="PROSITE-ProRule" id="PRU00103"/>
    </source>
</evidence>
<keyword evidence="6" id="KW-0547">Nucleotide-binding</keyword>
<feature type="compositionally biased region" description="Polar residues" evidence="11">
    <location>
        <begin position="1022"/>
        <end position="1031"/>
    </location>
</feature>
<evidence type="ECO:0000259" key="12">
    <source>
        <dbReference type="PROSITE" id="PS50011"/>
    </source>
</evidence>
<feature type="region of interest" description="Disordered" evidence="11">
    <location>
        <begin position="936"/>
        <end position="990"/>
    </location>
</feature>
<dbReference type="InterPro" id="IPR011989">
    <property type="entry name" value="ARM-like"/>
</dbReference>
<evidence type="ECO:0000256" key="2">
    <source>
        <dbReference type="ARBA" id="ARBA00022527"/>
    </source>
</evidence>
<evidence type="ECO:0000256" key="11">
    <source>
        <dbReference type="SAM" id="MobiDB-lite"/>
    </source>
</evidence>
<accession>A0A9N9PQ13</accession>
<comment type="caution">
    <text evidence="13">The sequence shown here is derived from an EMBL/GenBank/DDBJ whole genome shotgun (WGS) entry which is preliminary data.</text>
</comment>
<dbReference type="InterPro" id="IPR011009">
    <property type="entry name" value="Kinase-like_dom_sf"/>
</dbReference>
<proteinExistence type="predicted"/>
<dbReference type="InterPro" id="IPR000719">
    <property type="entry name" value="Prot_kinase_dom"/>
</dbReference>
<dbReference type="PANTHER" id="PTHR17583:SF0">
    <property type="entry name" value="PHOSPHOINOSITIDE 3-KINASE REGULATORY SUBUNIT 4"/>
    <property type="match status" value="1"/>
</dbReference>
<keyword evidence="14" id="KW-1185">Reference proteome</keyword>
<dbReference type="PROSITE" id="PS50011">
    <property type="entry name" value="PROTEIN_KINASE_DOM"/>
    <property type="match status" value="1"/>
</dbReference>
<dbReference type="GO" id="GO:0034272">
    <property type="term" value="C:phosphatidylinositol 3-kinase complex, class III, type II"/>
    <property type="evidence" value="ECO:0007669"/>
    <property type="project" value="TreeGrafter"/>
</dbReference>
<keyword evidence="3 10" id="KW-0853">WD repeat</keyword>
<dbReference type="InterPro" id="IPR036322">
    <property type="entry name" value="WD40_repeat_dom_sf"/>
</dbReference>
<dbReference type="PANTHER" id="PTHR17583">
    <property type="entry name" value="PHOSPHOINOSITIDE 3-KINASE REGULATORY SUBUNIT 4"/>
    <property type="match status" value="1"/>
</dbReference>
<dbReference type="InterPro" id="IPR016024">
    <property type="entry name" value="ARM-type_fold"/>
</dbReference>
<dbReference type="GO" id="GO:0005524">
    <property type="term" value="F:ATP binding"/>
    <property type="evidence" value="ECO:0007669"/>
    <property type="project" value="UniProtKB-KW"/>
</dbReference>
<keyword evidence="4" id="KW-0808">Transferase</keyword>
<dbReference type="EC" id="2.7.11.1" evidence="1"/>
<dbReference type="SUPFAM" id="SSF50978">
    <property type="entry name" value="WD40 repeat-like"/>
    <property type="match status" value="1"/>
</dbReference>
<dbReference type="Gene3D" id="2.130.10.10">
    <property type="entry name" value="YVTN repeat-like/Quinoprotein amine dehydrogenase"/>
    <property type="match status" value="2"/>
</dbReference>
<evidence type="ECO:0000256" key="6">
    <source>
        <dbReference type="ARBA" id="ARBA00022741"/>
    </source>
</evidence>
<dbReference type="FunFam" id="2.130.10.10:FF:000652">
    <property type="entry name" value="Related to VPS15-ser/thr protein kinase"/>
    <property type="match status" value="1"/>
</dbReference>
<keyword evidence="7" id="KW-0418">Kinase</keyword>
<dbReference type="GO" id="GO:0005770">
    <property type="term" value="C:late endosome"/>
    <property type="evidence" value="ECO:0007669"/>
    <property type="project" value="TreeGrafter"/>
</dbReference>
<organism evidence="13 14">
    <name type="scientific">Hymenoscyphus albidus</name>
    <dbReference type="NCBI Taxonomy" id="595503"/>
    <lineage>
        <taxon>Eukaryota</taxon>
        <taxon>Fungi</taxon>
        <taxon>Dikarya</taxon>
        <taxon>Ascomycota</taxon>
        <taxon>Pezizomycotina</taxon>
        <taxon>Leotiomycetes</taxon>
        <taxon>Helotiales</taxon>
        <taxon>Helotiaceae</taxon>
        <taxon>Hymenoscyphus</taxon>
    </lineage>
</organism>
<feature type="repeat" description="HEAT" evidence="9">
    <location>
        <begin position="442"/>
        <end position="473"/>
    </location>
</feature>
<evidence type="ECO:0000256" key="5">
    <source>
        <dbReference type="ARBA" id="ARBA00022737"/>
    </source>
</evidence>
<protein>
    <recommendedName>
        <fullName evidence="1">non-specific serine/threonine protein kinase</fullName>
        <ecNumber evidence="1">2.7.11.1</ecNumber>
    </recommendedName>
</protein>
<dbReference type="GO" id="GO:0045324">
    <property type="term" value="P:late endosome to vacuole transport"/>
    <property type="evidence" value="ECO:0007669"/>
    <property type="project" value="InterPro"/>
</dbReference>